<accession>T1KNB7</accession>
<dbReference type="AlphaFoldDB" id="T1KNB7"/>
<protein>
    <submittedName>
        <fullName evidence="1">Uncharacterized protein</fullName>
    </submittedName>
</protein>
<evidence type="ECO:0000313" key="1">
    <source>
        <dbReference type="EnsemblMetazoa" id="tetur16g00400.1"/>
    </source>
</evidence>
<dbReference type="Proteomes" id="UP000015104">
    <property type="component" value="Unassembled WGS sequence"/>
</dbReference>
<keyword evidence="2" id="KW-1185">Reference proteome</keyword>
<organism evidence="1 2">
    <name type="scientific">Tetranychus urticae</name>
    <name type="common">Two-spotted spider mite</name>
    <dbReference type="NCBI Taxonomy" id="32264"/>
    <lineage>
        <taxon>Eukaryota</taxon>
        <taxon>Metazoa</taxon>
        <taxon>Ecdysozoa</taxon>
        <taxon>Arthropoda</taxon>
        <taxon>Chelicerata</taxon>
        <taxon>Arachnida</taxon>
        <taxon>Acari</taxon>
        <taxon>Acariformes</taxon>
        <taxon>Trombidiformes</taxon>
        <taxon>Prostigmata</taxon>
        <taxon>Eleutherengona</taxon>
        <taxon>Raphignathae</taxon>
        <taxon>Tetranychoidea</taxon>
        <taxon>Tetranychidae</taxon>
        <taxon>Tetranychus</taxon>
    </lineage>
</organism>
<sequence length="26" mass="3032">MSWERLPQVAELSFAKRESKNALHFG</sequence>
<dbReference type="EnsemblMetazoa" id="tetur16g00400.1">
    <property type="protein sequence ID" value="tetur16g00400.1"/>
    <property type="gene ID" value="tetur16g00400"/>
</dbReference>
<dbReference type="HOGENOM" id="CLU_3417520_0_0_1"/>
<reference evidence="2" key="1">
    <citation type="submission" date="2011-08" db="EMBL/GenBank/DDBJ databases">
        <authorList>
            <person name="Rombauts S."/>
        </authorList>
    </citation>
    <scope>NUCLEOTIDE SEQUENCE</scope>
    <source>
        <strain evidence="2">London</strain>
    </source>
</reference>
<reference evidence="1" key="2">
    <citation type="submission" date="2015-06" db="UniProtKB">
        <authorList>
            <consortium name="EnsemblMetazoa"/>
        </authorList>
    </citation>
    <scope>IDENTIFICATION</scope>
</reference>
<name>T1KNB7_TETUR</name>
<dbReference type="EMBL" id="CAEY01000275">
    <property type="status" value="NOT_ANNOTATED_CDS"/>
    <property type="molecule type" value="Genomic_DNA"/>
</dbReference>
<proteinExistence type="predicted"/>
<evidence type="ECO:0000313" key="2">
    <source>
        <dbReference type="Proteomes" id="UP000015104"/>
    </source>
</evidence>